<dbReference type="PANTHER" id="PTHR47947">
    <property type="entry name" value="CYTOCHROME P450 82C3-RELATED"/>
    <property type="match status" value="1"/>
</dbReference>
<proteinExistence type="predicted"/>
<gene>
    <name evidence="7" type="ORF">MtrunA17_Chr6g0451761</name>
</gene>
<dbReference type="InterPro" id="IPR036396">
    <property type="entry name" value="Cyt_P450_sf"/>
</dbReference>
<keyword evidence="1" id="KW-0349">Heme</keyword>
<dbReference type="GO" id="GO:0005506">
    <property type="term" value="F:iron ion binding"/>
    <property type="evidence" value="ECO:0007669"/>
    <property type="project" value="InterPro"/>
</dbReference>
<dbReference type="GO" id="GO:0004497">
    <property type="term" value="F:monooxygenase activity"/>
    <property type="evidence" value="ECO:0007669"/>
    <property type="project" value="UniProtKB-KW"/>
</dbReference>
<dbReference type="PRINTS" id="PR00463">
    <property type="entry name" value="EP450I"/>
</dbReference>
<reference evidence="7" key="1">
    <citation type="journal article" date="2018" name="Nat. Plants">
        <title>Whole-genome landscape of Medicago truncatula symbiotic genes.</title>
        <authorList>
            <person name="Pecrix Y."/>
            <person name="Gamas P."/>
            <person name="Carrere S."/>
        </authorList>
    </citation>
    <scope>NUCLEOTIDE SEQUENCE</scope>
    <source>
        <tissue evidence="7">Leaves</tissue>
    </source>
</reference>
<dbReference type="EMBL" id="PSQE01000006">
    <property type="protein sequence ID" value="RHN49917.1"/>
    <property type="molecule type" value="Genomic_DNA"/>
</dbReference>
<dbReference type="Gramene" id="rna34149">
    <property type="protein sequence ID" value="RHN49917.1"/>
    <property type="gene ID" value="gene34149"/>
</dbReference>
<name>A0A396HGA0_MEDTR</name>
<evidence type="ECO:0000256" key="3">
    <source>
        <dbReference type="ARBA" id="ARBA00023002"/>
    </source>
</evidence>
<evidence type="ECO:0000313" key="7">
    <source>
        <dbReference type="EMBL" id="RHN49917.1"/>
    </source>
</evidence>
<evidence type="ECO:0000256" key="6">
    <source>
        <dbReference type="SAM" id="Phobius"/>
    </source>
</evidence>
<sequence>MDLIHDYLTNGTALAALISIIFMYSLFLHNRTSNGSKSKEAPIVAGAWPILGHLPLLKASKAPHRTLGDLADKYGPLFTIKLGSKNALVLSNSEMAKECFTKFDVAISTRPKLIALSEILVNRRIEKLQEICVLEVQTSIKELFNVWKSNNESNYVLVELRQWFIELNFNIVLPMIVGKRYFGAMNELDEKEAQKCIKAVEEILRLMGQFTVGDAIPCLERFDFGGHVKAMKKTSKELDMILNEWLKERRNRTLNEKVDRDQDFMDALLSLFDGTTIEGF</sequence>
<keyword evidence="2" id="KW-0479">Metal-binding</keyword>
<evidence type="ECO:0000256" key="4">
    <source>
        <dbReference type="ARBA" id="ARBA00023004"/>
    </source>
</evidence>
<dbReference type="Pfam" id="PF00067">
    <property type="entry name" value="p450"/>
    <property type="match status" value="2"/>
</dbReference>
<dbReference type="InterPro" id="IPR050651">
    <property type="entry name" value="Plant_Cytochrome_P450_Monoox"/>
</dbReference>
<feature type="transmembrane region" description="Helical" evidence="6">
    <location>
        <begin position="12"/>
        <end position="29"/>
    </location>
</feature>
<keyword evidence="6" id="KW-0472">Membrane</keyword>
<dbReference type="GO" id="GO:0016705">
    <property type="term" value="F:oxidoreductase activity, acting on paired donors, with incorporation or reduction of molecular oxygen"/>
    <property type="evidence" value="ECO:0007669"/>
    <property type="project" value="InterPro"/>
</dbReference>
<dbReference type="SUPFAM" id="SSF48264">
    <property type="entry name" value="Cytochrome P450"/>
    <property type="match status" value="1"/>
</dbReference>
<dbReference type="PANTHER" id="PTHR47947:SF18">
    <property type="entry name" value="CYTOCHROME P450 82A2"/>
    <property type="match status" value="1"/>
</dbReference>
<dbReference type="InterPro" id="IPR002401">
    <property type="entry name" value="Cyt_P450_E_grp-I"/>
</dbReference>
<evidence type="ECO:0000256" key="2">
    <source>
        <dbReference type="ARBA" id="ARBA00022723"/>
    </source>
</evidence>
<dbReference type="GO" id="GO:0020037">
    <property type="term" value="F:heme binding"/>
    <property type="evidence" value="ECO:0007669"/>
    <property type="project" value="InterPro"/>
</dbReference>
<comment type="caution">
    <text evidence="7">The sequence shown here is derived from an EMBL/GenBank/DDBJ whole genome shotgun (WGS) entry which is preliminary data.</text>
</comment>
<evidence type="ECO:0000256" key="5">
    <source>
        <dbReference type="ARBA" id="ARBA00023033"/>
    </source>
</evidence>
<keyword evidence="3" id="KW-0560">Oxidoreductase</keyword>
<accession>A0A396HGA0</accession>
<evidence type="ECO:0000256" key="1">
    <source>
        <dbReference type="ARBA" id="ARBA00022617"/>
    </source>
</evidence>
<dbReference type="Gene3D" id="1.10.630.10">
    <property type="entry name" value="Cytochrome P450"/>
    <property type="match status" value="1"/>
</dbReference>
<keyword evidence="5" id="KW-0503">Monooxygenase</keyword>
<dbReference type="Proteomes" id="UP000265566">
    <property type="component" value="Chromosome 6"/>
</dbReference>
<keyword evidence="6" id="KW-0812">Transmembrane</keyword>
<dbReference type="AlphaFoldDB" id="A0A396HGA0"/>
<protein>
    <submittedName>
        <fullName evidence="7">Putative cytochrome P450</fullName>
    </submittedName>
</protein>
<keyword evidence="6" id="KW-1133">Transmembrane helix</keyword>
<dbReference type="InterPro" id="IPR001128">
    <property type="entry name" value="Cyt_P450"/>
</dbReference>
<organism evidence="7">
    <name type="scientific">Medicago truncatula</name>
    <name type="common">Barrel medic</name>
    <name type="synonym">Medicago tribuloides</name>
    <dbReference type="NCBI Taxonomy" id="3880"/>
    <lineage>
        <taxon>Eukaryota</taxon>
        <taxon>Viridiplantae</taxon>
        <taxon>Streptophyta</taxon>
        <taxon>Embryophyta</taxon>
        <taxon>Tracheophyta</taxon>
        <taxon>Spermatophyta</taxon>
        <taxon>Magnoliopsida</taxon>
        <taxon>eudicotyledons</taxon>
        <taxon>Gunneridae</taxon>
        <taxon>Pentapetalae</taxon>
        <taxon>rosids</taxon>
        <taxon>fabids</taxon>
        <taxon>Fabales</taxon>
        <taxon>Fabaceae</taxon>
        <taxon>Papilionoideae</taxon>
        <taxon>50 kb inversion clade</taxon>
        <taxon>NPAAA clade</taxon>
        <taxon>Hologalegina</taxon>
        <taxon>IRL clade</taxon>
        <taxon>Trifolieae</taxon>
        <taxon>Medicago</taxon>
    </lineage>
</organism>
<keyword evidence="4" id="KW-0408">Iron</keyword>